<evidence type="ECO:0000256" key="2">
    <source>
        <dbReference type="SAM" id="Phobius"/>
    </source>
</evidence>
<accession>A0A0D3JNJ0</accession>
<dbReference type="RefSeq" id="XP_005777504.1">
    <property type="nucleotide sequence ID" value="XM_005777447.1"/>
</dbReference>
<sequence length="279" mass="29438">MLQIILALGALLAPHPVLRSRRIAVGMNEASQAPPSPVVVSVVLPEGKAAGDLLLIQPPRGAQCQVVVPEGVAPGQSFSVQLPPTVSAVSSPPPPPPPPPPPLPPPPLSPPPALAEPSLLGNFVTPETNPYVTSKARRVRAKFGDDAAGFVDLSDSGERAKLSRLESDLAQFKAERGLADRRLAGGAAAELQEEEEATPLARVINTLGTVLTFNFFVIILFFAWFLTGVGLQFGAHDEAVMNTFRTAWDPLILPLLSTHMALTFLSAGLERLAKPAEEG</sequence>
<protein>
    <submittedName>
        <fullName evidence="4">Uncharacterized protein</fullName>
    </submittedName>
</protein>
<dbReference type="KEGG" id="ehx:EMIHUDRAFT_435251"/>
<reference evidence="5" key="1">
    <citation type="journal article" date="2013" name="Nature">
        <title>Pan genome of the phytoplankton Emiliania underpins its global distribution.</title>
        <authorList>
            <person name="Read B.A."/>
            <person name="Kegel J."/>
            <person name="Klute M.J."/>
            <person name="Kuo A."/>
            <person name="Lefebvre S.C."/>
            <person name="Maumus F."/>
            <person name="Mayer C."/>
            <person name="Miller J."/>
            <person name="Monier A."/>
            <person name="Salamov A."/>
            <person name="Young J."/>
            <person name="Aguilar M."/>
            <person name="Claverie J.M."/>
            <person name="Frickenhaus S."/>
            <person name="Gonzalez K."/>
            <person name="Herman E.K."/>
            <person name="Lin Y.C."/>
            <person name="Napier J."/>
            <person name="Ogata H."/>
            <person name="Sarno A.F."/>
            <person name="Shmutz J."/>
            <person name="Schroeder D."/>
            <person name="de Vargas C."/>
            <person name="Verret F."/>
            <person name="von Dassow P."/>
            <person name="Valentin K."/>
            <person name="Van de Peer Y."/>
            <person name="Wheeler G."/>
            <person name="Dacks J.B."/>
            <person name="Delwiche C.F."/>
            <person name="Dyhrman S.T."/>
            <person name="Glockner G."/>
            <person name="John U."/>
            <person name="Richards T."/>
            <person name="Worden A.Z."/>
            <person name="Zhang X."/>
            <person name="Grigoriev I.V."/>
            <person name="Allen A.E."/>
            <person name="Bidle K."/>
            <person name="Borodovsky M."/>
            <person name="Bowler C."/>
            <person name="Brownlee C."/>
            <person name="Cock J.M."/>
            <person name="Elias M."/>
            <person name="Gladyshev V.N."/>
            <person name="Groth M."/>
            <person name="Guda C."/>
            <person name="Hadaegh A."/>
            <person name="Iglesias-Rodriguez M.D."/>
            <person name="Jenkins J."/>
            <person name="Jones B.M."/>
            <person name="Lawson T."/>
            <person name="Leese F."/>
            <person name="Lindquist E."/>
            <person name="Lobanov A."/>
            <person name="Lomsadze A."/>
            <person name="Malik S.B."/>
            <person name="Marsh M.E."/>
            <person name="Mackinder L."/>
            <person name="Mock T."/>
            <person name="Mueller-Roeber B."/>
            <person name="Pagarete A."/>
            <person name="Parker M."/>
            <person name="Probert I."/>
            <person name="Quesneville H."/>
            <person name="Raines C."/>
            <person name="Rensing S.A."/>
            <person name="Riano-Pachon D.M."/>
            <person name="Richier S."/>
            <person name="Rokitta S."/>
            <person name="Shiraiwa Y."/>
            <person name="Soanes D.M."/>
            <person name="van der Giezen M."/>
            <person name="Wahlund T.M."/>
            <person name="Williams B."/>
            <person name="Wilson W."/>
            <person name="Wolfe G."/>
            <person name="Wurch L.L."/>
        </authorList>
    </citation>
    <scope>NUCLEOTIDE SEQUENCE</scope>
</reference>
<dbReference type="EnsemblProtists" id="EOD25075">
    <property type="protein sequence ID" value="EOD25075"/>
    <property type="gene ID" value="EMIHUDRAFT_435251"/>
</dbReference>
<evidence type="ECO:0000313" key="5">
    <source>
        <dbReference type="Proteomes" id="UP000013827"/>
    </source>
</evidence>
<keyword evidence="5" id="KW-1185">Reference proteome</keyword>
<keyword evidence="2" id="KW-0812">Transmembrane</keyword>
<proteinExistence type="predicted"/>
<evidence type="ECO:0000256" key="1">
    <source>
        <dbReference type="SAM" id="MobiDB-lite"/>
    </source>
</evidence>
<dbReference type="HOGENOM" id="CLU_104833_0_0_1"/>
<feature type="compositionally biased region" description="Pro residues" evidence="1">
    <location>
        <begin position="91"/>
        <end position="114"/>
    </location>
</feature>
<dbReference type="SUPFAM" id="SSF101447">
    <property type="entry name" value="Formin homology 2 domain (FH2 domain)"/>
    <property type="match status" value="1"/>
</dbReference>
<feature type="region of interest" description="Disordered" evidence="1">
    <location>
        <begin position="79"/>
        <end position="120"/>
    </location>
</feature>
<keyword evidence="2" id="KW-1133">Transmembrane helix</keyword>
<organism evidence="4 5">
    <name type="scientific">Emiliania huxleyi (strain CCMP1516)</name>
    <dbReference type="NCBI Taxonomy" id="280463"/>
    <lineage>
        <taxon>Eukaryota</taxon>
        <taxon>Haptista</taxon>
        <taxon>Haptophyta</taxon>
        <taxon>Prymnesiophyceae</taxon>
        <taxon>Isochrysidales</taxon>
        <taxon>Noelaerhabdaceae</taxon>
        <taxon>Emiliania</taxon>
    </lineage>
</organism>
<feature type="transmembrane region" description="Helical" evidence="2">
    <location>
        <begin position="251"/>
        <end position="269"/>
    </location>
</feature>
<keyword evidence="2" id="KW-0472">Membrane</keyword>
<dbReference type="Proteomes" id="UP000013827">
    <property type="component" value="Unassembled WGS sequence"/>
</dbReference>
<feature type="transmembrane region" description="Helical" evidence="2">
    <location>
        <begin position="211"/>
        <end position="231"/>
    </location>
</feature>
<reference evidence="4" key="2">
    <citation type="submission" date="2024-10" db="UniProtKB">
        <authorList>
            <consortium name="EnsemblProtists"/>
        </authorList>
    </citation>
    <scope>IDENTIFICATION</scope>
</reference>
<name>A0A0D3JNJ0_EMIH1</name>
<keyword evidence="3" id="KW-0732">Signal</keyword>
<feature type="chain" id="PRO_5044195480" evidence="3">
    <location>
        <begin position="21"/>
        <end position="279"/>
    </location>
</feature>
<dbReference type="GeneID" id="17270621"/>
<evidence type="ECO:0000256" key="3">
    <source>
        <dbReference type="SAM" id="SignalP"/>
    </source>
</evidence>
<feature type="signal peptide" evidence="3">
    <location>
        <begin position="1"/>
        <end position="20"/>
    </location>
</feature>
<evidence type="ECO:0000313" key="4">
    <source>
        <dbReference type="EnsemblProtists" id="EOD25075"/>
    </source>
</evidence>
<dbReference type="PaxDb" id="2903-EOD25075"/>
<dbReference type="AlphaFoldDB" id="A0A0D3JNJ0"/>